<evidence type="ECO:0008006" key="4">
    <source>
        <dbReference type="Google" id="ProtNLM"/>
    </source>
</evidence>
<feature type="transmembrane region" description="Helical" evidence="1">
    <location>
        <begin position="55"/>
        <end position="71"/>
    </location>
</feature>
<feature type="transmembrane region" description="Helical" evidence="1">
    <location>
        <begin position="124"/>
        <end position="147"/>
    </location>
</feature>
<evidence type="ECO:0000313" key="3">
    <source>
        <dbReference type="Proteomes" id="UP001596514"/>
    </source>
</evidence>
<feature type="transmembrane region" description="Helical" evidence="1">
    <location>
        <begin position="196"/>
        <end position="216"/>
    </location>
</feature>
<evidence type="ECO:0000313" key="2">
    <source>
        <dbReference type="EMBL" id="MFC7606210.1"/>
    </source>
</evidence>
<keyword evidence="1" id="KW-1133">Transmembrane helix</keyword>
<evidence type="ECO:0000256" key="1">
    <source>
        <dbReference type="SAM" id="Phobius"/>
    </source>
</evidence>
<reference evidence="3" key="1">
    <citation type="journal article" date="2019" name="Int. J. Syst. Evol. Microbiol.">
        <title>The Global Catalogue of Microorganisms (GCM) 10K type strain sequencing project: providing services to taxonomists for standard genome sequencing and annotation.</title>
        <authorList>
            <consortium name="The Broad Institute Genomics Platform"/>
            <consortium name="The Broad Institute Genome Sequencing Center for Infectious Disease"/>
            <person name="Wu L."/>
            <person name="Ma J."/>
        </authorList>
    </citation>
    <scope>NUCLEOTIDE SEQUENCE [LARGE SCALE GENOMIC DNA]</scope>
    <source>
        <strain evidence="3">JCM 10083</strain>
    </source>
</reference>
<feature type="transmembrane region" description="Helical" evidence="1">
    <location>
        <begin position="156"/>
        <end position="176"/>
    </location>
</feature>
<dbReference type="RefSeq" id="WP_343973092.1">
    <property type="nucleotide sequence ID" value="NZ_BAAAGK010000098.1"/>
</dbReference>
<keyword evidence="1" id="KW-0812">Transmembrane</keyword>
<gene>
    <name evidence="2" type="ORF">ACFQVD_39530</name>
</gene>
<name>A0ABW2TC01_9ACTN</name>
<dbReference type="EMBL" id="JBHTEE010000001">
    <property type="protein sequence ID" value="MFC7606210.1"/>
    <property type="molecule type" value="Genomic_DNA"/>
</dbReference>
<protein>
    <recommendedName>
        <fullName evidence="4">DUF998 domain-containing protein</fullName>
    </recommendedName>
</protein>
<dbReference type="Proteomes" id="UP001596514">
    <property type="component" value="Unassembled WGS sequence"/>
</dbReference>
<keyword evidence="3" id="KW-1185">Reference proteome</keyword>
<proteinExistence type="predicted"/>
<organism evidence="2 3">
    <name type="scientific">Streptosporangium amethystogenes subsp. fukuiense</name>
    <dbReference type="NCBI Taxonomy" id="698418"/>
    <lineage>
        <taxon>Bacteria</taxon>
        <taxon>Bacillati</taxon>
        <taxon>Actinomycetota</taxon>
        <taxon>Actinomycetes</taxon>
        <taxon>Streptosporangiales</taxon>
        <taxon>Streptosporangiaceae</taxon>
        <taxon>Streptosporangium</taxon>
    </lineage>
</organism>
<sequence>MNDHMIDRERVRDVLSIGIAVGVPIWGAVGAWTAVTVQNYPWNQWVPFANGASKGVLLGLLAAVGVATVLADGSRPGWRWAVFSCALIGGGLLGTIRDLLGPPTPAVYFEDSIPDERWYGTTMLLHWTGKVVLPAVVCAVILTLLVARPYRRAQSVLAGAALALAGVALLLLPMIASALAPEVQGNGQHVNEGFKAGLLCWVLGIPVLAVGMLRTFSLRTGRRGARTERMRSR</sequence>
<feature type="transmembrane region" description="Helical" evidence="1">
    <location>
        <begin position="14"/>
        <end position="35"/>
    </location>
</feature>
<keyword evidence="1" id="KW-0472">Membrane</keyword>
<accession>A0ABW2TC01</accession>
<comment type="caution">
    <text evidence="2">The sequence shown here is derived from an EMBL/GenBank/DDBJ whole genome shotgun (WGS) entry which is preliminary data.</text>
</comment>
<feature type="transmembrane region" description="Helical" evidence="1">
    <location>
        <begin position="78"/>
        <end position="96"/>
    </location>
</feature>